<sequence>MLSPNNDEGGAPSLTGGCGSARTEESPSLEVHDGSTVLHLSPGSALVQHPGPSMPVAGSVASLTETYRNAGSLTEPKRTSGSESEDTTATEEQAPVPITADAKKLKSRCPQGSGFRVVATSCIPGLAKEPTFQQVVGVLSIQENDATIPSHTAQEDALPQVEAPIASGKDGAASSSSGDDEAINGKNRSSGGVAEPRDPRVATVQAWAQNACSLAARQAPLSNFSGFVHAANNGKLAHAREAGHLADQTTDTVAAAPLCSAGSPNVGTSRAPPQPPDTALRNTQRIASSSPQLGCKSMDIALQDPPRTVDRTSITEEPNKSSPASTRGCPNNPSCCADTSPRSVSGREVTQGGSSGNPTSMAEQQLLAAYRECFLLLAAAQRKEELRVFEFVLGGGSRDARLCGCKETQRHSDGAELNDASTRRNSSGPNADGLERTSEEQRIQATGPCEASPNAANLGESYTDSTAIEASIKEDDAEATPPNYSVPGGVETDSRLELKDVRNGGDASCVSPENDTDRSLSARGGNLEAEGAAATQDNANTDDRLWPANNGSDSGSRADKSNITTCGRNIYGRTGTYDDGNEEREASRKKRRTGWPSVLAPETWSERT</sequence>
<feature type="compositionally biased region" description="Basic and acidic residues" evidence="1">
    <location>
        <begin position="307"/>
        <end position="319"/>
    </location>
</feature>
<feature type="region of interest" description="Disordered" evidence="1">
    <location>
        <begin position="408"/>
        <end position="459"/>
    </location>
</feature>
<organism evidence="2 3">
    <name type="scientific">Besnoitia besnoiti</name>
    <name type="common">Apicomplexan protozoan</name>
    <dbReference type="NCBI Taxonomy" id="94643"/>
    <lineage>
        <taxon>Eukaryota</taxon>
        <taxon>Sar</taxon>
        <taxon>Alveolata</taxon>
        <taxon>Apicomplexa</taxon>
        <taxon>Conoidasida</taxon>
        <taxon>Coccidia</taxon>
        <taxon>Eucoccidiorida</taxon>
        <taxon>Eimeriorina</taxon>
        <taxon>Sarcocystidae</taxon>
        <taxon>Besnoitia</taxon>
    </lineage>
</organism>
<protein>
    <submittedName>
        <fullName evidence="2">Uncharacterized protein</fullName>
    </submittedName>
</protein>
<proteinExistence type="predicted"/>
<feature type="compositionally biased region" description="Basic and acidic residues" evidence="1">
    <location>
        <begin position="22"/>
        <end position="33"/>
    </location>
</feature>
<keyword evidence="3" id="KW-1185">Reference proteome</keyword>
<dbReference type="VEuPathDB" id="ToxoDB:BESB_034650"/>
<dbReference type="OrthoDB" id="10687617at2759"/>
<dbReference type="RefSeq" id="XP_029221016.1">
    <property type="nucleotide sequence ID" value="XM_029362051.1"/>
</dbReference>
<dbReference type="GeneID" id="40308446"/>
<feature type="compositionally biased region" description="Polar residues" evidence="1">
    <location>
        <begin position="61"/>
        <end position="72"/>
    </location>
</feature>
<gene>
    <name evidence="2" type="ORF">BESB_034650</name>
</gene>
<evidence type="ECO:0000313" key="3">
    <source>
        <dbReference type="Proteomes" id="UP000224006"/>
    </source>
</evidence>
<name>A0A2A9MMK3_BESBE</name>
<reference evidence="2 3" key="1">
    <citation type="submission" date="2017-09" db="EMBL/GenBank/DDBJ databases">
        <title>Genome sequencing of Besnoitia besnoiti strain Bb-Ger1.</title>
        <authorList>
            <person name="Schares G."/>
            <person name="Venepally P."/>
            <person name="Lorenzi H.A."/>
        </authorList>
    </citation>
    <scope>NUCLEOTIDE SEQUENCE [LARGE SCALE GENOMIC DNA]</scope>
    <source>
        <strain evidence="2 3">Bb-Ger1</strain>
    </source>
</reference>
<feature type="compositionally biased region" description="Polar residues" evidence="1">
    <location>
        <begin position="419"/>
        <end position="429"/>
    </location>
</feature>
<evidence type="ECO:0000256" key="1">
    <source>
        <dbReference type="SAM" id="MobiDB-lite"/>
    </source>
</evidence>
<dbReference type="AlphaFoldDB" id="A0A2A9MMK3"/>
<feature type="compositionally biased region" description="Basic and acidic residues" evidence="1">
    <location>
        <begin position="433"/>
        <end position="442"/>
    </location>
</feature>
<dbReference type="Proteomes" id="UP000224006">
    <property type="component" value="Chromosome II"/>
</dbReference>
<dbReference type="KEGG" id="bbes:BESB_034650"/>
<feature type="compositionally biased region" description="Polar residues" evidence="1">
    <location>
        <begin position="320"/>
        <end position="334"/>
    </location>
</feature>
<dbReference type="EMBL" id="NWUJ01000002">
    <property type="protein sequence ID" value="PFH37007.1"/>
    <property type="molecule type" value="Genomic_DNA"/>
</dbReference>
<feature type="region of interest" description="Disordered" evidence="1">
    <location>
        <begin position="1"/>
        <end position="107"/>
    </location>
</feature>
<feature type="compositionally biased region" description="Basic and acidic residues" evidence="1">
    <location>
        <begin position="492"/>
        <end position="503"/>
    </location>
</feature>
<evidence type="ECO:0000313" key="2">
    <source>
        <dbReference type="EMBL" id="PFH37007.1"/>
    </source>
</evidence>
<feature type="region of interest" description="Disordered" evidence="1">
    <location>
        <begin position="473"/>
        <end position="608"/>
    </location>
</feature>
<feature type="compositionally biased region" description="Polar residues" evidence="1">
    <location>
        <begin position="280"/>
        <end position="292"/>
    </location>
</feature>
<accession>A0A2A9MMK3</accession>
<feature type="compositionally biased region" description="Polar residues" evidence="1">
    <location>
        <begin position="549"/>
        <end position="567"/>
    </location>
</feature>
<feature type="region of interest" description="Disordered" evidence="1">
    <location>
        <begin position="261"/>
        <end position="360"/>
    </location>
</feature>
<feature type="region of interest" description="Disordered" evidence="1">
    <location>
        <begin position="167"/>
        <end position="200"/>
    </location>
</feature>
<feature type="compositionally biased region" description="Low complexity" evidence="1">
    <location>
        <begin position="167"/>
        <end position="177"/>
    </location>
</feature>
<comment type="caution">
    <text evidence="2">The sequence shown here is derived from an EMBL/GenBank/DDBJ whole genome shotgun (WGS) entry which is preliminary data.</text>
</comment>